<sequence>MAPIPKVITETILPLLGEVANHVDLPGLQGAVNCLGILRCLYSFTTKIMQHRQAPQAPTAPQAPPVDATEDTQPIEPLTLARTRQPSGKIVTSGYDIEVIPKPGGGSTRRRTNWIAEF</sequence>
<keyword evidence="3" id="KW-1185">Reference proteome</keyword>
<evidence type="ECO:0000313" key="3">
    <source>
        <dbReference type="Proteomes" id="UP000054516"/>
    </source>
</evidence>
<organism evidence="2">
    <name type="scientific">Rosellinia necatrix</name>
    <name type="common">White root-rot fungus</name>
    <dbReference type="NCBI Taxonomy" id="77044"/>
    <lineage>
        <taxon>Eukaryota</taxon>
        <taxon>Fungi</taxon>
        <taxon>Dikarya</taxon>
        <taxon>Ascomycota</taxon>
        <taxon>Pezizomycotina</taxon>
        <taxon>Sordariomycetes</taxon>
        <taxon>Xylariomycetidae</taxon>
        <taxon>Xylariales</taxon>
        <taxon>Xylariaceae</taxon>
        <taxon>Rosellinia</taxon>
    </lineage>
</organism>
<feature type="region of interest" description="Disordered" evidence="1">
    <location>
        <begin position="51"/>
        <end position="87"/>
    </location>
</feature>
<accession>A0A1W2TTN3</accession>
<name>A0A1W2TTN3_ROSNE</name>
<dbReference type="Proteomes" id="UP000054516">
    <property type="component" value="Unassembled WGS sequence"/>
</dbReference>
<reference evidence="2" key="1">
    <citation type="submission" date="2016-03" db="EMBL/GenBank/DDBJ databases">
        <title>Draft genome sequence of Rosellinia necatrix.</title>
        <authorList>
            <person name="Kanematsu S."/>
        </authorList>
    </citation>
    <scope>NUCLEOTIDE SEQUENCE [LARGE SCALE GENOMIC DNA]</scope>
    <source>
        <strain evidence="2">W97</strain>
    </source>
</reference>
<evidence type="ECO:0000313" key="2">
    <source>
        <dbReference type="EMBL" id="GAP91935.1"/>
    </source>
</evidence>
<evidence type="ECO:0000256" key="1">
    <source>
        <dbReference type="SAM" id="MobiDB-lite"/>
    </source>
</evidence>
<dbReference type="AlphaFoldDB" id="A0A1W2TTN3"/>
<dbReference type="EMBL" id="DF977517">
    <property type="protein sequence ID" value="GAP91935.1"/>
    <property type="molecule type" value="Genomic_DNA"/>
</dbReference>
<gene>
    <name evidence="2" type="ORF">SAMD00023353_7200110</name>
</gene>
<proteinExistence type="predicted"/>
<protein>
    <submittedName>
        <fullName evidence="2">Uncharacterized protein</fullName>
    </submittedName>
</protein>